<dbReference type="GO" id="GO:0006351">
    <property type="term" value="P:DNA-templated transcription"/>
    <property type="evidence" value="ECO:0007669"/>
    <property type="project" value="InterPro"/>
</dbReference>
<evidence type="ECO:0000259" key="2">
    <source>
        <dbReference type="PROSITE" id="PS50937"/>
    </source>
</evidence>
<dbReference type="InterPro" id="IPR047057">
    <property type="entry name" value="MerR_fam"/>
</dbReference>
<comment type="caution">
    <text evidence="3">The sequence shown here is derived from an EMBL/GenBank/DDBJ whole genome shotgun (WGS) entry which is preliminary data.</text>
</comment>
<evidence type="ECO:0000256" key="1">
    <source>
        <dbReference type="ARBA" id="ARBA00023125"/>
    </source>
</evidence>
<dbReference type="InterPro" id="IPR011788">
    <property type="entry name" value="ZntR"/>
</dbReference>
<dbReference type="NCBIfam" id="NF007069">
    <property type="entry name" value="PRK09514.1"/>
    <property type="match status" value="1"/>
</dbReference>
<dbReference type="GO" id="GO:0003677">
    <property type="term" value="F:DNA binding"/>
    <property type="evidence" value="ECO:0007669"/>
    <property type="project" value="UniProtKB-KW"/>
</dbReference>
<dbReference type="Gene3D" id="1.10.1660.10">
    <property type="match status" value="1"/>
</dbReference>
<dbReference type="PRINTS" id="PR00040">
    <property type="entry name" value="HTHMERR"/>
</dbReference>
<dbReference type="PROSITE" id="PS00552">
    <property type="entry name" value="HTH_MERR_1"/>
    <property type="match status" value="1"/>
</dbReference>
<dbReference type="PROSITE" id="PS50937">
    <property type="entry name" value="HTH_MERR_2"/>
    <property type="match status" value="1"/>
</dbReference>
<dbReference type="PANTHER" id="PTHR30204:SF92">
    <property type="entry name" value="HTH-TYPE TRANSCRIPTIONAL REGULATOR ZNTR"/>
    <property type="match status" value="1"/>
</dbReference>
<dbReference type="InterPro" id="IPR009061">
    <property type="entry name" value="DNA-bd_dom_put_sf"/>
</dbReference>
<gene>
    <name evidence="3" type="ORF">CUC53_09090</name>
</gene>
<keyword evidence="1" id="KW-0238">DNA-binding</keyword>
<proteinExistence type="predicted"/>
<accession>A0A2H9U563</accession>
<protein>
    <submittedName>
        <fullName evidence="3">Zn(2+)-responsive transcriptional regulator</fullName>
    </submittedName>
</protein>
<feature type="domain" description="HTH merR-type" evidence="2">
    <location>
        <begin position="1"/>
        <end position="70"/>
    </location>
</feature>
<dbReference type="InterPro" id="IPR000551">
    <property type="entry name" value="MerR-type_HTH_dom"/>
</dbReference>
<keyword evidence="4" id="KW-1185">Reference proteome</keyword>
<dbReference type="PANTHER" id="PTHR30204">
    <property type="entry name" value="REDOX-CYCLING DRUG-SENSING TRANSCRIPTIONAL ACTIVATOR SOXR"/>
    <property type="match status" value="1"/>
</dbReference>
<dbReference type="Pfam" id="PF13411">
    <property type="entry name" value="MerR_1"/>
    <property type="match status" value="1"/>
</dbReference>
<dbReference type="RefSeq" id="WP_100293856.1">
    <property type="nucleotide sequence ID" value="NZ_PGGC01000079.1"/>
</dbReference>
<dbReference type="CDD" id="cd04770">
    <property type="entry name" value="HTH_HMRTR"/>
    <property type="match status" value="1"/>
</dbReference>
<evidence type="ECO:0000313" key="4">
    <source>
        <dbReference type="Proteomes" id="UP000235861"/>
    </source>
</evidence>
<dbReference type="AlphaFoldDB" id="A0A2H9U563"/>
<dbReference type="Proteomes" id="UP000235861">
    <property type="component" value="Unassembled WGS sequence"/>
</dbReference>
<sequence>MYRIGELAKVCGVKADTLRFYEKNGLIAPSVRNESGYRLYSEQDKRRLEFIIRAKSVGFSLADIGELLDLDTHKAKVTCQEVKAVADSKLAQVEQKLSELSRFRDNLRELSNICCGGPRSAEHCAILEVLESGTPARHEQHAHE</sequence>
<reference evidence="3 4" key="1">
    <citation type="submission" date="2017-11" db="EMBL/GenBank/DDBJ databases">
        <title>Draft genome sequence of environmental isolate Aeromonas cavernicola sp. nov. MDC 2508.</title>
        <authorList>
            <person name="Colston S.M."/>
            <person name="Navarro A."/>
            <person name="Martinez-Murcia A.J."/>
            <person name="Graf J."/>
        </authorList>
    </citation>
    <scope>NUCLEOTIDE SEQUENCE [LARGE SCALE GENOMIC DNA]</scope>
    <source>
        <strain evidence="3 4">MDC 2508</strain>
    </source>
</reference>
<organism evidence="3 4">
    <name type="scientific">Aeromonas cavernicola</name>
    <dbReference type="NCBI Taxonomy" id="1006623"/>
    <lineage>
        <taxon>Bacteria</taxon>
        <taxon>Pseudomonadati</taxon>
        <taxon>Pseudomonadota</taxon>
        <taxon>Gammaproteobacteria</taxon>
        <taxon>Aeromonadales</taxon>
        <taxon>Aeromonadaceae</taxon>
        <taxon>Aeromonas</taxon>
    </lineage>
</organism>
<dbReference type="GO" id="GO:0008270">
    <property type="term" value="F:zinc ion binding"/>
    <property type="evidence" value="ECO:0007669"/>
    <property type="project" value="InterPro"/>
</dbReference>
<dbReference type="SUPFAM" id="SSF46955">
    <property type="entry name" value="Putative DNA-binding domain"/>
    <property type="match status" value="1"/>
</dbReference>
<dbReference type="OrthoDB" id="9802039at2"/>
<evidence type="ECO:0000313" key="3">
    <source>
        <dbReference type="EMBL" id="PJG59129.1"/>
    </source>
</evidence>
<dbReference type="SMART" id="SM00422">
    <property type="entry name" value="HTH_MERR"/>
    <property type="match status" value="1"/>
</dbReference>
<dbReference type="GO" id="GO:0003700">
    <property type="term" value="F:DNA-binding transcription factor activity"/>
    <property type="evidence" value="ECO:0007669"/>
    <property type="project" value="InterPro"/>
</dbReference>
<name>A0A2H9U563_9GAMM</name>
<dbReference type="EMBL" id="PGGC01000079">
    <property type="protein sequence ID" value="PJG59129.1"/>
    <property type="molecule type" value="Genomic_DNA"/>
</dbReference>
<dbReference type="NCBIfam" id="TIGR02043">
    <property type="entry name" value="ZntR"/>
    <property type="match status" value="1"/>
</dbReference>